<dbReference type="InterPro" id="IPR035234">
    <property type="entry name" value="IgGFc-bd_N"/>
</dbReference>
<feature type="domain" description="DUF11" evidence="2">
    <location>
        <begin position="528"/>
        <end position="640"/>
    </location>
</feature>
<evidence type="ECO:0000313" key="5">
    <source>
        <dbReference type="EMBL" id="SER48687.1"/>
    </source>
</evidence>
<dbReference type="OrthoDB" id="9805017at2"/>
<dbReference type="NCBIfam" id="TIGR01451">
    <property type="entry name" value="B_ant_repeat"/>
    <property type="match status" value="1"/>
</dbReference>
<dbReference type="InterPro" id="IPR001434">
    <property type="entry name" value="OmcB-like_DUF11"/>
</dbReference>
<dbReference type="Gene3D" id="2.60.40.1170">
    <property type="entry name" value="Mu homology domain, subdomain B"/>
    <property type="match status" value="1"/>
</dbReference>
<dbReference type="Pfam" id="PF19081">
    <property type="entry name" value="Ig_7"/>
    <property type="match status" value="2"/>
</dbReference>
<feature type="domain" description="IgGFc-binding protein N-terminal" evidence="3">
    <location>
        <begin position="190"/>
        <end position="412"/>
    </location>
</feature>
<feature type="domain" description="Ig-like" evidence="4">
    <location>
        <begin position="963"/>
        <end position="1033"/>
    </location>
</feature>
<dbReference type="InterPro" id="IPR044023">
    <property type="entry name" value="Ig_7"/>
</dbReference>
<gene>
    <name evidence="5" type="ORF">SAMN05444355_11381</name>
</gene>
<evidence type="ECO:0000259" key="3">
    <source>
        <dbReference type="Pfam" id="PF17517"/>
    </source>
</evidence>
<dbReference type="Pfam" id="PF01345">
    <property type="entry name" value="DUF11"/>
    <property type="match status" value="1"/>
</dbReference>
<evidence type="ECO:0000259" key="4">
    <source>
        <dbReference type="Pfam" id="PF19081"/>
    </source>
</evidence>
<feature type="non-terminal residue" evidence="5">
    <location>
        <position position="1093"/>
    </location>
</feature>
<feature type="region of interest" description="Disordered" evidence="1">
    <location>
        <begin position="753"/>
        <end position="773"/>
    </location>
</feature>
<sequence length="1093" mass="112025">MNKITLKTPKFGKILFFVLSLLFSLNSYSQFYDKHYIAPAPWQYLSNANVIVIATESTTAVNVTIAKSDGTFVANGSAIAGAPLVYRFTGVPSSFPMHPMNSVINGGGLIITGDKPISVNVRNIASDNSTVGDSFIKGNASLTSFGNPGIGVSFRIGYYRNDSTGNGTPIYSAMALYNNTVVSLNGTVVATLQAGQSWLFKTTLGALITSSKGIVMNTGAAIDAPSGCGDGTFDQIPPISVLGKEYIIVKGNGNDKAEQTTVVATVANTSVQIDTYTSTGAFSSTVTKLLTNAGDFYTFINGVVGNNKYSSSRIVATKNVVVYSGTADGCEVDISTVAPAQVCSGSLVVETTQFLGYTNQILPYFGYVLLNSATDKVYLNGIDIQTLGGGAITRKQLGTTGWYLITFTDTNISSPVVVKLSSASRLSVSFVEQGGGFSMSGFFSKFVDQPTEPNLAYVAGGSCAAQSAILTVNSGIAPYQWFLNGTAIAGAISSSYTATTSGSYSVSSTTVCGPSILSNSIPVALCTDLSITKSVDNMRPIFGNNVTFTITATNNGPNTGTGVIVSDVLPSGYTFVSATPSIGTYSNGTGVWAIGNLSNGASAALTVVATVKNTGVYINTASVSSDETDATPANNTASITPTPISCASAPTTTGATICPGGSGSLTGTTANLTTLSGAWTAGSPSSNRPKNNIKSTDGCGFDNKTRNYVAIDFQVSVAGIYVFTMADNANYDGMGYIVSGAYSPGTCPGTGVWLNGDDDSNGGTDGSSEPKITTSSLAVGTTYTLISTTNGNNATTNDTFNWSITPPAGGEIIPTINWYTVASGGSPIGSGSPFNPVGVSGSGLADTNISGTTTYYAASSDKLDCRTTTPFVINKNSVAPTGIAGSTTICPGDFTTLTVSGGTLGTGAIAEWFSGSCGTTAVGTGNSITVSPLANTTYYVRYKGTCNTTTCFSVPVLVNTTAPPAASAQSFCSIDSKKVSDLVATGTTVKWYDAATAGTLYTGSETLVTGTYYASQTLNGCESLRTSVGVTVNATPSAPSASAQTFCTVDAKKVSDLVATGTAIKWYSAATSGTLYTGSETLVTETYYASQTT</sequence>
<dbReference type="Pfam" id="PF17517">
    <property type="entry name" value="IgGFc_binding"/>
    <property type="match status" value="1"/>
</dbReference>
<keyword evidence="6" id="KW-1185">Reference proteome</keyword>
<proteinExistence type="predicted"/>
<name>A0A1H9PKL7_FLAFI</name>
<organism evidence="5 6">
    <name type="scientific">Flavobacterium frigoris</name>
    <dbReference type="NCBI Taxonomy" id="229204"/>
    <lineage>
        <taxon>Bacteria</taxon>
        <taxon>Pseudomonadati</taxon>
        <taxon>Bacteroidota</taxon>
        <taxon>Flavobacteriia</taxon>
        <taxon>Flavobacteriales</taxon>
        <taxon>Flavobacteriaceae</taxon>
        <taxon>Flavobacterium</taxon>
    </lineage>
</organism>
<evidence type="ECO:0000313" key="6">
    <source>
        <dbReference type="Proteomes" id="UP000183658"/>
    </source>
</evidence>
<reference evidence="6" key="1">
    <citation type="submission" date="2016-10" db="EMBL/GenBank/DDBJ databases">
        <authorList>
            <person name="Varghese N."/>
            <person name="Submissions S."/>
        </authorList>
    </citation>
    <scope>NUCLEOTIDE SEQUENCE [LARGE SCALE GENOMIC DNA]</scope>
    <source>
        <strain evidence="6">DSM 15719</strain>
    </source>
</reference>
<protein>
    <submittedName>
        <fullName evidence="5">Conserved repeat domain-containing protein</fullName>
    </submittedName>
</protein>
<accession>A0A1H9PKL7</accession>
<evidence type="ECO:0000259" key="2">
    <source>
        <dbReference type="Pfam" id="PF01345"/>
    </source>
</evidence>
<dbReference type="AlphaFoldDB" id="A0A1H9PKL7"/>
<feature type="domain" description="Ig-like" evidence="4">
    <location>
        <begin position="879"/>
        <end position="959"/>
    </location>
</feature>
<dbReference type="EMBL" id="FOFZ01000013">
    <property type="protein sequence ID" value="SER48687.1"/>
    <property type="molecule type" value="Genomic_DNA"/>
</dbReference>
<evidence type="ECO:0000256" key="1">
    <source>
        <dbReference type="SAM" id="MobiDB-lite"/>
    </source>
</evidence>
<dbReference type="Proteomes" id="UP000183658">
    <property type="component" value="Unassembled WGS sequence"/>
</dbReference>
<dbReference type="InterPro" id="IPR047589">
    <property type="entry name" value="DUF11_rpt"/>
</dbReference>